<protein>
    <submittedName>
        <fullName evidence="1">DUF5908 family protein</fullName>
    </submittedName>
</protein>
<proteinExistence type="predicted"/>
<keyword evidence="2" id="KW-1185">Reference proteome</keyword>
<name>A0ABV9KV09_9BACT</name>
<dbReference type="InterPro" id="IPR045459">
    <property type="entry name" value="DUF5908"/>
</dbReference>
<gene>
    <name evidence="1" type="ORF">ACFO6W_08930</name>
</gene>
<evidence type="ECO:0000313" key="1">
    <source>
        <dbReference type="EMBL" id="MFC4673813.1"/>
    </source>
</evidence>
<dbReference type="Proteomes" id="UP001596023">
    <property type="component" value="Unassembled WGS sequence"/>
</dbReference>
<comment type="caution">
    <text evidence="1">The sequence shown here is derived from an EMBL/GenBank/DDBJ whole genome shotgun (WGS) entry which is preliminary data.</text>
</comment>
<dbReference type="EMBL" id="JBHSGN010000063">
    <property type="protein sequence ID" value="MFC4673813.1"/>
    <property type="molecule type" value="Genomic_DNA"/>
</dbReference>
<organism evidence="1 2">
    <name type="scientific">Dysgonomonas termitidis</name>
    <dbReference type="NCBI Taxonomy" id="1516126"/>
    <lineage>
        <taxon>Bacteria</taxon>
        <taxon>Pseudomonadati</taxon>
        <taxon>Bacteroidota</taxon>
        <taxon>Bacteroidia</taxon>
        <taxon>Bacteroidales</taxon>
        <taxon>Dysgonomonadaceae</taxon>
        <taxon>Dysgonomonas</taxon>
    </lineage>
</organism>
<sequence>MAIVIKEINVRTTIERSPNTDKGVSPKDIYQLKREILRDVKDIVKREIKRNSER</sequence>
<accession>A0ABV9KV09</accession>
<dbReference type="Pfam" id="PF19265">
    <property type="entry name" value="DUF5908"/>
    <property type="match status" value="1"/>
</dbReference>
<reference evidence="2" key="1">
    <citation type="journal article" date="2019" name="Int. J. Syst. Evol. Microbiol.">
        <title>The Global Catalogue of Microorganisms (GCM) 10K type strain sequencing project: providing services to taxonomists for standard genome sequencing and annotation.</title>
        <authorList>
            <consortium name="The Broad Institute Genomics Platform"/>
            <consortium name="The Broad Institute Genome Sequencing Center for Infectious Disease"/>
            <person name="Wu L."/>
            <person name="Ma J."/>
        </authorList>
    </citation>
    <scope>NUCLEOTIDE SEQUENCE [LARGE SCALE GENOMIC DNA]</scope>
    <source>
        <strain evidence="2">CCUG 66188</strain>
    </source>
</reference>
<evidence type="ECO:0000313" key="2">
    <source>
        <dbReference type="Proteomes" id="UP001596023"/>
    </source>
</evidence>
<dbReference type="RefSeq" id="WP_379995469.1">
    <property type="nucleotide sequence ID" value="NZ_JBHSGN010000063.1"/>
</dbReference>